<dbReference type="Pfam" id="PF23451">
    <property type="entry name" value="Zn_ribbon_PaaD"/>
    <property type="match status" value="1"/>
</dbReference>
<dbReference type="SUPFAM" id="SSF117916">
    <property type="entry name" value="Fe-S cluster assembly (FSCA) domain-like"/>
    <property type="match status" value="1"/>
</dbReference>
<reference evidence="3 4" key="1">
    <citation type="submission" date="2016-11" db="EMBL/GenBank/DDBJ databases">
        <authorList>
            <person name="Varghese N."/>
            <person name="Submissions S."/>
        </authorList>
    </citation>
    <scope>NUCLEOTIDE SEQUENCE [LARGE SCALE GENOMIC DNA]</scope>
    <source>
        <strain evidence="3 4">DSM 29341</strain>
    </source>
</reference>
<dbReference type="Pfam" id="PF01883">
    <property type="entry name" value="FeS_assembly_P"/>
    <property type="match status" value="1"/>
</dbReference>
<dbReference type="PANTHER" id="PTHR42831">
    <property type="entry name" value="FE-S PROTEIN MATURATION AUXILIARY FACTOR YITW"/>
    <property type="match status" value="1"/>
</dbReference>
<proteinExistence type="predicted"/>
<dbReference type="AlphaFoldDB" id="A0A1M4WKE7"/>
<protein>
    <submittedName>
        <fullName evidence="3">Ring-1,2-phenylacetyl-CoA epoxidase subunit PaaD</fullName>
    </submittedName>
</protein>
<gene>
    <name evidence="3" type="ORF">SAMN05444279_10913</name>
</gene>
<feature type="domain" description="MIP18 family-like" evidence="1">
    <location>
        <begin position="7"/>
        <end position="68"/>
    </location>
</feature>
<dbReference type="Proteomes" id="UP000325134">
    <property type="component" value="Unassembled WGS sequence"/>
</dbReference>
<dbReference type="InterPro" id="IPR011883">
    <property type="entry name" value="PaaD-like"/>
</dbReference>
<evidence type="ECO:0000313" key="4">
    <source>
        <dbReference type="Proteomes" id="UP000325134"/>
    </source>
</evidence>
<evidence type="ECO:0000259" key="1">
    <source>
        <dbReference type="Pfam" id="PF01883"/>
    </source>
</evidence>
<evidence type="ECO:0000259" key="2">
    <source>
        <dbReference type="Pfam" id="PF23451"/>
    </source>
</evidence>
<dbReference type="InterPro" id="IPR056572">
    <property type="entry name" value="Zn_ribbon_PaaD"/>
</dbReference>
<dbReference type="PANTHER" id="PTHR42831:SF3">
    <property type="entry name" value="1,2-PHENYLACETYL-COA EPOXIDASE, SUBUNIT D-RELATED"/>
    <property type="match status" value="1"/>
</dbReference>
<dbReference type="Gene3D" id="3.30.300.130">
    <property type="entry name" value="Fe-S cluster assembly (FSCA)"/>
    <property type="match status" value="1"/>
</dbReference>
<accession>A0A1M4WKE7</accession>
<organism evidence="3 4">
    <name type="scientific">Ruegeria intermedia</name>
    <dbReference type="NCBI Taxonomy" id="996115"/>
    <lineage>
        <taxon>Bacteria</taxon>
        <taxon>Pseudomonadati</taxon>
        <taxon>Pseudomonadota</taxon>
        <taxon>Alphaproteobacteria</taxon>
        <taxon>Rhodobacterales</taxon>
        <taxon>Roseobacteraceae</taxon>
        <taxon>Ruegeria</taxon>
    </lineage>
</organism>
<keyword evidence="4" id="KW-1185">Reference proteome</keyword>
<feature type="domain" description="PaaD zinc beta ribbon" evidence="2">
    <location>
        <begin position="114"/>
        <end position="151"/>
    </location>
</feature>
<name>A0A1M4WKE7_9RHOB</name>
<dbReference type="InterPro" id="IPR002744">
    <property type="entry name" value="MIP18-like"/>
</dbReference>
<dbReference type="EMBL" id="FQVK01000009">
    <property type="protein sequence ID" value="SHE81630.1"/>
    <property type="molecule type" value="Genomic_DNA"/>
</dbReference>
<dbReference type="InterPro" id="IPR052339">
    <property type="entry name" value="Fe-S_Maturation_MIP18"/>
</dbReference>
<dbReference type="NCBIfam" id="TIGR02159">
    <property type="entry name" value="PA_CoA_Oxy4"/>
    <property type="match status" value="1"/>
</dbReference>
<dbReference type="RefSeq" id="WP_149775565.1">
    <property type="nucleotide sequence ID" value="NZ_FQVK01000009.1"/>
</dbReference>
<dbReference type="OrthoDB" id="3684942at2"/>
<sequence>MDRATVEQVWEWLDAVPDPEIPVISVVDLGIVRDVTWEGDTLKVAVTPTYSGCPATSVIAMDIETALRDHGIDKIKLETRISPAWTTDWLSDKGRAKLKDYGIAPPQPAGGPDRCPHCGSTAVEKVSQFGSTPCKAHWRCTDCREPFDYFKCI</sequence>
<evidence type="ECO:0000313" key="3">
    <source>
        <dbReference type="EMBL" id="SHE81630.1"/>
    </source>
</evidence>
<dbReference type="InterPro" id="IPR034904">
    <property type="entry name" value="FSCA_dom_sf"/>
</dbReference>